<sequence length="93" mass="10795">MPIRPSCLLGLHSISPMIIELNHYKPAFRDIPNIGNFVSSKVHMRAYMIPPTKYRMIYSDTKESLELESLSDMTFDHFEEVKLGNFIGRMSKM</sequence>
<evidence type="ECO:0000313" key="2">
    <source>
        <dbReference type="Proteomes" id="UP000824120"/>
    </source>
</evidence>
<dbReference type="Proteomes" id="UP000824120">
    <property type="component" value="Chromosome 2"/>
</dbReference>
<accession>A0A9J6AA07</accession>
<organism evidence="1 2">
    <name type="scientific">Solanum commersonii</name>
    <name type="common">Commerson's wild potato</name>
    <name type="synonym">Commerson's nightshade</name>
    <dbReference type="NCBI Taxonomy" id="4109"/>
    <lineage>
        <taxon>Eukaryota</taxon>
        <taxon>Viridiplantae</taxon>
        <taxon>Streptophyta</taxon>
        <taxon>Embryophyta</taxon>
        <taxon>Tracheophyta</taxon>
        <taxon>Spermatophyta</taxon>
        <taxon>Magnoliopsida</taxon>
        <taxon>eudicotyledons</taxon>
        <taxon>Gunneridae</taxon>
        <taxon>Pentapetalae</taxon>
        <taxon>asterids</taxon>
        <taxon>lamiids</taxon>
        <taxon>Solanales</taxon>
        <taxon>Solanaceae</taxon>
        <taxon>Solanoideae</taxon>
        <taxon>Solaneae</taxon>
        <taxon>Solanum</taxon>
    </lineage>
</organism>
<comment type="caution">
    <text evidence="1">The sequence shown here is derived from an EMBL/GenBank/DDBJ whole genome shotgun (WGS) entry which is preliminary data.</text>
</comment>
<evidence type="ECO:0000313" key="1">
    <source>
        <dbReference type="EMBL" id="KAG5621123.1"/>
    </source>
</evidence>
<reference evidence="1 2" key="1">
    <citation type="submission" date="2020-09" db="EMBL/GenBank/DDBJ databases">
        <title>De no assembly of potato wild relative species, Solanum commersonii.</title>
        <authorList>
            <person name="Cho K."/>
        </authorList>
    </citation>
    <scope>NUCLEOTIDE SEQUENCE [LARGE SCALE GENOMIC DNA]</scope>
    <source>
        <strain evidence="1">LZ3.2</strain>
        <tissue evidence="1">Leaf</tissue>
    </source>
</reference>
<dbReference type="EMBL" id="JACXVP010000002">
    <property type="protein sequence ID" value="KAG5621123.1"/>
    <property type="molecule type" value="Genomic_DNA"/>
</dbReference>
<name>A0A9J6AA07_SOLCO</name>
<proteinExistence type="predicted"/>
<dbReference type="AlphaFoldDB" id="A0A9J6AA07"/>
<gene>
    <name evidence="1" type="ORF">H5410_006341</name>
</gene>
<protein>
    <submittedName>
        <fullName evidence="1">Uncharacterized protein</fullName>
    </submittedName>
</protein>
<keyword evidence="2" id="KW-1185">Reference proteome</keyword>